<protein>
    <submittedName>
        <fullName evidence="1">Uncharacterized protein</fullName>
    </submittedName>
</protein>
<sequence>MPFAAIRDEIATQLATVSGIGQTHNRWRFWKDRGGKITLAFSSDILNVWFIRRVGVESVAKSGGAVTRTHIFDLAGFYEFDDANESETTFQNLIDGVMDKFDDSANLGLSNTGDQTESAELIEFGDEMLGDHLCHAVIVRIQVVEDAGC</sequence>
<organism evidence="1">
    <name type="scientific">marine sediment metagenome</name>
    <dbReference type="NCBI Taxonomy" id="412755"/>
    <lineage>
        <taxon>unclassified sequences</taxon>
        <taxon>metagenomes</taxon>
        <taxon>ecological metagenomes</taxon>
    </lineage>
</organism>
<name>A0A0F9DN81_9ZZZZ</name>
<evidence type="ECO:0000313" key="1">
    <source>
        <dbReference type="EMBL" id="KKL13388.1"/>
    </source>
</evidence>
<comment type="caution">
    <text evidence="1">The sequence shown here is derived from an EMBL/GenBank/DDBJ whole genome shotgun (WGS) entry which is preliminary data.</text>
</comment>
<dbReference type="EMBL" id="LAZR01040875">
    <property type="protein sequence ID" value="KKL13388.1"/>
    <property type="molecule type" value="Genomic_DNA"/>
</dbReference>
<reference evidence="1" key="1">
    <citation type="journal article" date="2015" name="Nature">
        <title>Complex archaea that bridge the gap between prokaryotes and eukaryotes.</title>
        <authorList>
            <person name="Spang A."/>
            <person name="Saw J.H."/>
            <person name="Jorgensen S.L."/>
            <person name="Zaremba-Niedzwiedzka K."/>
            <person name="Martijn J."/>
            <person name="Lind A.E."/>
            <person name="van Eijk R."/>
            <person name="Schleper C."/>
            <person name="Guy L."/>
            <person name="Ettema T.J."/>
        </authorList>
    </citation>
    <scope>NUCLEOTIDE SEQUENCE</scope>
</reference>
<gene>
    <name evidence="1" type="ORF">LCGC14_2526260</name>
</gene>
<proteinExistence type="predicted"/>
<dbReference type="AlphaFoldDB" id="A0A0F9DN81"/>
<accession>A0A0F9DN81</accession>